<dbReference type="RefSeq" id="WP_058006435.1">
    <property type="nucleotide sequence ID" value="NZ_CP065424.1"/>
</dbReference>
<evidence type="ECO:0000256" key="1">
    <source>
        <dbReference type="ARBA" id="ARBA00004141"/>
    </source>
</evidence>
<evidence type="ECO:0000256" key="3">
    <source>
        <dbReference type="ARBA" id="ARBA00022989"/>
    </source>
</evidence>
<gene>
    <name evidence="6" type="ORF">BWZ43_17190</name>
</gene>
<dbReference type="EMBL" id="MTLA01000222">
    <property type="protein sequence ID" value="OOP67157.1"/>
    <property type="molecule type" value="Genomic_DNA"/>
</dbReference>
<sequence length="185" mass="22198">MFFNLFFSIIIIQRLAELFLAKKNERWMKQNGGEEYGVRHYQLMVMIHSCFFLSLLLEVFFFEKTIHSLWIVWLALFVITQLGRIWVIYSLGKYWNTKIIVLPSSKTISKGPYKYLKHPNYLIVTLELLIIPLMFNAYITLICFFILNQLILAIRIPYEEKILAENTDYAFIHNEQPRYFPKLKK</sequence>
<feature type="transmembrane region" description="Helical" evidence="5">
    <location>
        <begin position="40"/>
        <end position="62"/>
    </location>
</feature>
<protein>
    <recommendedName>
        <fullName evidence="8">Isoprenylcysteine carboxyl methyltransferase</fullName>
    </recommendedName>
</protein>
<evidence type="ECO:0008006" key="8">
    <source>
        <dbReference type="Google" id="ProtNLM"/>
    </source>
</evidence>
<dbReference type="InterPro" id="IPR007269">
    <property type="entry name" value="ICMT_MeTrfase"/>
</dbReference>
<evidence type="ECO:0000256" key="2">
    <source>
        <dbReference type="ARBA" id="ARBA00022692"/>
    </source>
</evidence>
<evidence type="ECO:0000313" key="7">
    <source>
        <dbReference type="Proteomes" id="UP000189761"/>
    </source>
</evidence>
<evidence type="ECO:0000256" key="4">
    <source>
        <dbReference type="ARBA" id="ARBA00023136"/>
    </source>
</evidence>
<evidence type="ECO:0000256" key="5">
    <source>
        <dbReference type="SAM" id="Phobius"/>
    </source>
</evidence>
<dbReference type="PANTHER" id="PTHR43847">
    <property type="entry name" value="BLL3993 PROTEIN"/>
    <property type="match status" value="1"/>
</dbReference>
<dbReference type="PANTHER" id="PTHR43847:SF1">
    <property type="entry name" value="BLL3993 PROTEIN"/>
    <property type="match status" value="1"/>
</dbReference>
<accession>A0A8E2I5P0</accession>
<comment type="caution">
    <text evidence="6">The sequence shown here is derived from an EMBL/GenBank/DDBJ whole genome shotgun (WGS) entry which is preliminary data.</text>
</comment>
<organism evidence="6 7">
    <name type="scientific">Heyndrickxia oleronia</name>
    <dbReference type="NCBI Taxonomy" id="38875"/>
    <lineage>
        <taxon>Bacteria</taxon>
        <taxon>Bacillati</taxon>
        <taxon>Bacillota</taxon>
        <taxon>Bacilli</taxon>
        <taxon>Bacillales</taxon>
        <taxon>Bacillaceae</taxon>
        <taxon>Heyndrickxia</taxon>
    </lineage>
</organism>
<dbReference type="InterPro" id="IPR052527">
    <property type="entry name" value="Metal_cation-efflux_comp"/>
</dbReference>
<evidence type="ECO:0000313" key="6">
    <source>
        <dbReference type="EMBL" id="OOP67157.1"/>
    </source>
</evidence>
<keyword evidence="4 5" id="KW-0472">Membrane</keyword>
<feature type="transmembrane region" description="Helical" evidence="5">
    <location>
        <begin position="121"/>
        <end position="147"/>
    </location>
</feature>
<proteinExistence type="predicted"/>
<reference evidence="6 7" key="1">
    <citation type="submission" date="2017-01" db="EMBL/GenBank/DDBJ databases">
        <title>Draft genome sequence of Bacillus oleronius.</title>
        <authorList>
            <person name="Allam M."/>
        </authorList>
    </citation>
    <scope>NUCLEOTIDE SEQUENCE [LARGE SCALE GENOMIC DNA]</scope>
    <source>
        <strain evidence="6 7">DSM 9356</strain>
    </source>
</reference>
<dbReference type="GO" id="GO:0016020">
    <property type="term" value="C:membrane"/>
    <property type="evidence" value="ECO:0007669"/>
    <property type="project" value="UniProtKB-SubCell"/>
</dbReference>
<dbReference type="Proteomes" id="UP000189761">
    <property type="component" value="Unassembled WGS sequence"/>
</dbReference>
<feature type="transmembrane region" description="Helical" evidence="5">
    <location>
        <begin position="69"/>
        <end position="89"/>
    </location>
</feature>
<comment type="subcellular location">
    <subcellularLocation>
        <location evidence="1">Membrane</location>
        <topology evidence="1">Multi-pass membrane protein</topology>
    </subcellularLocation>
</comment>
<keyword evidence="2 5" id="KW-0812">Transmembrane</keyword>
<dbReference type="Gene3D" id="1.20.120.1630">
    <property type="match status" value="1"/>
</dbReference>
<dbReference type="GO" id="GO:0004671">
    <property type="term" value="F:protein C-terminal S-isoprenylcysteine carboxyl O-methyltransferase activity"/>
    <property type="evidence" value="ECO:0007669"/>
    <property type="project" value="InterPro"/>
</dbReference>
<keyword evidence="7" id="KW-1185">Reference proteome</keyword>
<dbReference type="AlphaFoldDB" id="A0A8E2I5P0"/>
<name>A0A8E2I5P0_9BACI</name>
<dbReference type="Pfam" id="PF04140">
    <property type="entry name" value="ICMT"/>
    <property type="match status" value="1"/>
</dbReference>
<keyword evidence="3 5" id="KW-1133">Transmembrane helix</keyword>